<organism evidence="2 3">
    <name type="scientific">Candidatus Magnetobacterium bavaricum</name>
    <dbReference type="NCBI Taxonomy" id="29290"/>
    <lineage>
        <taxon>Bacteria</taxon>
        <taxon>Pseudomonadati</taxon>
        <taxon>Nitrospirota</taxon>
        <taxon>Thermodesulfovibrionia</taxon>
        <taxon>Thermodesulfovibrionales</taxon>
        <taxon>Candidatus Magnetobacteriaceae</taxon>
        <taxon>Candidatus Magnetobacterium</taxon>
    </lineage>
</organism>
<evidence type="ECO:0000313" key="2">
    <source>
        <dbReference type="EMBL" id="KJU85722.1"/>
    </source>
</evidence>
<keyword evidence="1" id="KW-0812">Transmembrane</keyword>
<keyword evidence="1" id="KW-0472">Membrane</keyword>
<accession>A0A0F3GV18</accession>
<evidence type="ECO:0000256" key="1">
    <source>
        <dbReference type="SAM" id="Phobius"/>
    </source>
</evidence>
<dbReference type="Proteomes" id="UP000033423">
    <property type="component" value="Unassembled WGS sequence"/>
</dbReference>
<gene>
    <name evidence="2" type="ORF">MBAV_002084</name>
</gene>
<keyword evidence="1" id="KW-1133">Transmembrane helix</keyword>
<feature type="transmembrane region" description="Helical" evidence="1">
    <location>
        <begin position="12"/>
        <end position="45"/>
    </location>
</feature>
<reference evidence="2 3" key="1">
    <citation type="submission" date="2015-02" db="EMBL/GenBank/DDBJ databases">
        <title>Single-cell genomics of uncultivated deep-branching MTB reveals a conserved set of magnetosome genes.</title>
        <authorList>
            <person name="Kolinko S."/>
            <person name="Richter M."/>
            <person name="Glockner F.O."/>
            <person name="Brachmann A."/>
            <person name="Schuler D."/>
        </authorList>
    </citation>
    <scope>NUCLEOTIDE SEQUENCE [LARGE SCALE GENOMIC DNA]</scope>
    <source>
        <strain evidence="2">TM-1</strain>
    </source>
</reference>
<dbReference type="EMBL" id="LACI01000886">
    <property type="protein sequence ID" value="KJU85722.1"/>
    <property type="molecule type" value="Genomic_DNA"/>
</dbReference>
<comment type="caution">
    <text evidence="2">The sequence shown here is derived from an EMBL/GenBank/DDBJ whole genome shotgun (WGS) entry which is preliminary data.</text>
</comment>
<name>A0A0F3GV18_9BACT</name>
<evidence type="ECO:0000313" key="3">
    <source>
        <dbReference type="Proteomes" id="UP000033423"/>
    </source>
</evidence>
<keyword evidence="3" id="KW-1185">Reference proteome</keyword>
<protein>
    <submittedName>
        <fullName evidence="2">Secreted protein</fullName>
    </submittedName>
</protein>
<dbReference type="AlphaFoldDB" id="A0A0F3GV18"/>
<proteinExistence type="predicted"/>
<sequence>MIVVIMPSSMNFFMTSATFCPIVLANSLTVVPSCIFIIFFLGAVIACCCCCC</sequence>